<dbReference type="EMBL" id="UGTA01000001">
    <property type="protein sequence ID" value="SUB58499.1"/>
    <property type="molecule type" value="Genomic_DNA"/>
</dbReference>
<dbReference type="Pfam" id="PF00639">
    <property type="entry name" value="Rotamase"/>
    <property type="match status" value="1"/>
</dbReference>
<organism evidence="9 10">
    <name type="scientific">Phocoenobacter uteri</name>
    <dbReference type="NCBI Taxonomy" id="146806"/>
    <lineage>
        <taxon>Bacteria</taxon>
        <taxon>Pseudomonadati</taxon>
        <taxon>Pseudomonadota</taxon>
        <taxon>Gammaproteobacteria</taxon>
        <taxon>Pasteurellales</taxon>
        <taxon>Pasteurellaceae</taxon>
        <taxon>Phocoenobacter</taxon>
    </lineage>
</organism>
<dbReference type="InterPro" id="IPR015391">
    <property type="entry name" value="SurA_N"/>
</dbReference>
<feature type="domain" description="PpiC" evidence="8">
    <location>
        <begin position="169"/>
        <end position="269"/>
    </location>
</feature>
<dbReference type="PROSITE" id="PS50198">
    <property type="entry name" value="PPIC_PPIASE_2"/>
    <property type="match status" value="1"/>
</dbReference>
<name>A0A379C8J9_9PAST</name>
<dbReference type="SUPFAM" id="SSF109998">
    <property type="entry name" value="Triger factor/SurA peptide-binding domain-like"/>
    <property type="match status" value="1"/>
</dbReference>
<keyword evidence="5 6" id="KW-0413">Isomerase</keyword>
<evidence type="ECO:0000256" key="2">
    <source>
        <dbReference type="ARBA" id="ARBA00022764"/>
    </source>
</evidence>
<evidence type="ECO:0000256" key="6">
    <source>
        <dbReference type="PROSITE-ProRule" id="PRU00278"/>
    </source>
</evidence>
<proteinExistence type="predicted"/>
<dbReference type="Proteomes" id="UP000255417">
    <property type="component" value="Unassembled WGS sequence"/>
</dbReference>
<dbReference type="OrthoDB" id="14196at2"/>
<dbReference type="PROSITE" id="PS01096">
    <property type="entry name" value="PPIC_PPIASE_1"/>
    <property type="match status" value="1"/>
</dbReference>
<keyword evidence="1 7" id="KW-0732">Signal</keyword>
<keyword evidence="2" id="KW-0574">Periplasm</keyword>
<evidence type="ECO:0000256" key="1">
    <source>
        <dbReference type="ARBA" id="ARBA00022729"/>
    </source>
</evidence>
<protein>
    <submittedName>
        <fullName evidence="9">Peptidyl-prolyl cis-trans isomerase surA</fullName>
        <ecNumber evidence="9">5.2.1.8</ecNumber>
    </submittedName>
</protein>
<reference evidence="9 10" key="1">
    <citation type="submission" date="2018-06" db="EMBL/GenBank/DDBJ databases">
        <authorList>
            <consortium name="Pathogen Informatics"/>
            <person name="Doyle S."/>
        </authorList>
    </citation>
    <scope>NUCLEOTIDE SEQUENCE [LARGE SCALE GENOMIC DNA]</scope>
    <source>
        <strain evidence="9 10">NCTC12872</strain>
    </source>
</reference>
<dbReference type="AlphaFoldDB" id="A0A379C8J9"/>
<evidence type="ECO:0000256" key="4">
    <source>
        <dbReference type="ARBA" id="ARBA00023186"/>
    </source>
</evidence>
<dbReference type="RefSeq" id="WP_115315020.1">
    <property type="nucleotide sequence ID" value="NZ_LWIF01000001.1"/>
</dbReference>
<dbReference type="PANTHER" id="PTHR47637:SF1">
    <property type="entry name" value="CHAPERONE SURA"/>
    <property type="match status" value="1"/>
</dbReference>
<evidence type="ECO:0000313" key="9">
    <source>
        <dbReference type="EMBL" id="SUB58499.1"/>
    </source>
</evidence>
<evidence type="ECO:0000259" key="8">
    <source>
        <dbReference type="PROSITE" id="PS50198"/>
    </source>
</evidence>
<dbReference type="InterPro" id="IPR023058">
    <property type="entry name" value="PPIase_PpiC_CS"/>
</dbReference>
<dbReference type="InterPro" id="IPR046357">
    <property type="entry name" value="PPIase_dom_sf"/>
</dbReference>
<dbReference type="Gene3D" id="3.10.50.40">
    <property type="match status" value="1"/>
</dbReference>
<evidence type="ECO:0000313" key="10">
    <source>
        <dbReference type="Proteomes" id="UP000255417"/>
    </source>
</evidence>
<feature type="chain" id="PRO_5016581961" evidence="7">
    <location>
        <begin position="24"/>
        <end position="316"/>
    </location>
</feature>
<dbReference type="InterPro" id="IPR027304">
    <property type="entry name" value="Trigger_fact/SurA_dom_sf"/>
</dbReference>
<accession>A0A379C8J9</accession>
<keyword evidence="10" id="KW-1185">Reference proteome</keyword>
<dbReference type="InterPro" id="IPR050280">
    <property type="entry name" value="OMP_Chaperone_SurA"/>
</dbReference>
<dbReference type="Pfam" id="PF09312">
    <property type="entry name" value="SurA_N"/>
    <property type="match status" value="1"/>
</dbReference>
<keyword evidence="3 6" id="KW-0697">Rotamase</keyword>
<dbReference type="GO" id="GO:0003755">
    <property type="term" value="F:peptidyl-prolyl cis-trans isomerase activity"/>
    <property type="evidence" value="ECO:0007669"/>
    <property type="project" value="UniProtKB-KW"/>
</dbReference>
<evidence type="ECO:0000256" key="7">
    <source>
        <dbReference type="SAM" id="SignalP"/>
    </source>
</evidence>
<dbReference type="Gene3D" id="1.10.4030.10">
    <property type="entry name" value="Porin chaperone SurA, peptide-binding domain"/>
    <property type="match status" value="1"/>
</dbReference>
<dbReference type="SUPFAM" id="SSF54534">
    <property type="entry name" value="FKBP-like"/>
    <property type="match status" value="1"/>
</dbReference>
<feature type="signal peptide" evidence="7">
    <location>
        <begin position="1"/>
        <end position="23"/>
    </location>
</feature>
<dbReference type="PANTHER" id="PTHR47637">
    <property type="entry name" value="CHAPERONE SURA"/>
    <property type="match status" value="1"/>
</dbReference>
<dbReference type="InterPro" id="IPR000297">
    <property type="entry name" value="PPIase_PpiC"/>
</dbReference>
<evidence type="ECO:0000256" key="3">
    <source>
        <dbReference type="ARBA" id="ARBA00023110"/>
    </source>
</evidence>
<keyword evidence="4" id="KW-0143">Chaperone</keyword>
<dbReference type="EC" id="5.2.1.8" evidence="9"/>
<evidence type="ECO:0000256" key="5">
    <source>
        <dbReference type="ARBA" id="ARBA00023235"/>
    </source>
</evidence>
<gene>
    <name evidence="9" type="primary">surA</name>
    <name evidence="9" type="ORF">NCTC12872_00462</name>
</gene>
<sequence>MKCNLIKSSFLTLIALFATTQMAVAQERVEALVDGYMIMESQVKQQLGSRPDTPANHRKALEATIDDYLVQKAIKESGVQINYRTVNQAIENIASQNGITYGQLLDALDYQGISLNQYRQQIAHQMMMAQVRQVSIGKSIQVSPQNVQILAEQMLNDEAQKGKLKKSTAKQYRVSHILIKTNPILNDQQAKQKLQQIVADIKSGKMTFAQAATKNSKDYVSAIDGGDLGWNFPQAYDPRFAQRITSTPIGKISEPFQSKFGWHILKVTETRLKDTTKEVYLQEAYKHLFDEQAQEASQDWIKALRKKAQIEYVKRK</sequence>